<dbReference type="Proteomes" id="UP000500949">
    <property type="component" value="Chromosome"/>
</dbReference>
<dbReference type="GeneID" id="93446797"/>
<evidence type="ECO:0000313" key="15">
    <source>
        <dbReference type="Proteomes" id="UP000347681"/>
    </source>
</evidence>
<evidence type="ECO:0000259" key="7">
    <source>
        <dbReference type="Pfam" id="PF07980"/>
    </source>
</evidence>
<reference evidence="9" key="3">
    <citation type="submission" date="2022-01" db="EMBL/GenBank/DDBJ databases">
        <title>Novel bile acid biosynthetic pathways are enriched in the microbiome of centenarians.</title>
        <authorList>
            <person name="Sato Y."/>
            <person name="Atarashi K."/>
            <person name="Plichta R.D."/>
            <person name="Arai Y."/>
            <person name="Sasajima S."/>
            <person name="Kearney M.S."/>
            <person name="Suda W."/>
            <person name="Takeshita K."/>
            <person name="Sasaki T."/>
            <person name="Okamoto S."/>
            <person name="Skelly N.A."/>
            <person name="Okamura Y."/>
            <person name="Vlamakis H."/>
            <person name="Li Y."/>
            <person name="Tanoue T."/>
            <person name="Takei H."/>
            <person name="Nittono H."/>
            <person name="Narushima S."/>
            <person name="Irie J."/>
            <person name="Itoh H."/>
            <person name="Moriya K."/>
            <person name="Sugiura Y."/>
            <person name="Suematsu M."/>
            <person name="Moritoki N."/>
            <person name="Shibata S."/>
            <person name="Littman R.D."/>
            <person name="Fischbach A.M."/>
            <person name="Uwamino Y."/>
            <person name="Inoue T."/>
            <person name="Honda A."/>
            <person name="Hattori M."/>
            <person name="Murai T."/>
            <person name="Xavier J.R."/>
            <person name="Hirose N."/>
            <person name="Honda K."/>
        </authorList>
    </citation>
    <scope>NUCLEOTIDE SEQUENCE</scope>
    <source>
        <strain evidence="9">CE91-St7</strain>
    </source>
</reference>
<sequence>MKKILRYAFFAMALAAMTSCSDQFLQDKKDYNGFNEEIYDDIALATGKVDFVYGLCLPTTASGVGHSNPCTGRADAFSQSTEEYAGSTTFTQLAEILSSNVPDYFYNKNTDGPWSRIRECNIFLDNIDKGALGEADRNKLKGQIYFWRAWIYTRLVMMYGGVPIVTTAQNAILGDGSSKDELEVQRSSTADCIDFICEDLDKAIAMLPGKWDNSNWGRITSGAAAALKGRLLLAYASPLFNRNDDQVRWQAAYDANKAAYDLLIQNGFGLADGKGNRAENWEKMFCQIQSSEAVMVTLFNTLTNDYKKNNSWEQMARPKELLGGGGMAATAEMVDLFPMADGKKPGESVFEYDELKFYKNRDPRFYRTFAFNGVVWPYKMDNGYTLWNYQWYKDEDSFESGKPGNSAQYSGDVNSGIFVRKRTNPEAQWDNANKFNLSATPYMEIRFAEVVLNLAESACGIGKKDDAVELLKDIRERVGYTGDCGLAVAELKADRDKLFSAILYERQIELAYEGKRFDDMRRWMLWNDDFGTCTRLGVEPLNGKRRHGMFLAVKPSVYTETKAGQDYDVFNPDSKAYDASKVTRAGIGLDPSSSDEEFMLQIEKLDKFYDTNLVRHENDQIDGTSTPRFEITFLNKYYFIGLKESVMKQSPYLYQNMNWEDYYGSEGTFDPLK</sequence>
<dbReference type="Proteomes" id="UP000441162">
    <property type="component" value="Unassembled WGS sequence"/>
</dbReference>
<dbReference type="EMBL" id="VVYY01000011">
    <property type="protein sequence ID" value="KAA5396955.1"/>
    <property type="molecule type" value="Genomic_DNA"/>
</dbReference>
<evidence type="ECO:0000313" key="11">
    <source>
        <dbReference type="EMBL" id="KAA5396955.1"/>
    </source>
</evidence>
<proteinExistence type="inferred from homology"/>
<dbReference type="Gene3D" id="1.25.40.390">
    <property type="match status" value="1"/>
</dbReference>
<evidence type="ECO:0000313" key="14">
    <source>
        <dbReference type="EMBL" id="QJR76510.1"/>
    </source>
</evidence>
<protein>
    <submittedName>
        <fullName evidence="9 12">Membrane protein</fullName>
    </submittedName>
</protein>
<evidence type="ECO:0000313" key="18">
    <source>
        <dbReference type="Proteomes" id="UP000500949"/>
    </source>
</evidence>
<evidence type="ECO:0000313" key="10">
    <source>
        <dbReference type="EMBL" id="KAA5385081.1"/>
    </source>
</evidence>
<dbReference type="Pfam" id="PF14322">
    <property type="entry name" value="SusD-like_3"/>
    <property type="match status" value="1"/>
</dbReference>
<dbReference type="InterPro" id="IPR012944">
    <property type="entry name" value="SusD_RagB_dom"/>
</dbReference>
<comment type="similarity">
    <text evidence="2">Belongs to the SusD family.</text>
</comment>
<dbReference type="InterPro" id="IPR033985">
    <property type="entry name" value="SusD-like_N"/>
</dbReference>
<dbReference type="EMBL" id="CP046176">
    <property type="protein sequence ID" value="QJR76510.1"/>
    <property type="molecule type" value="Genomic_DNA"/>
</dbReference>
<dbReference type="AlphaFoldDB" id="A0A076IPP5"/>
<dbReference type="EMBL" id="VVZA01000001">
    <property type="protein sequence ID" value="KAA5407871.1"/>
    <property type="molecule type" value="Genomic_DNA"/>
</dbReference>
<evidence type="ECO:0000256" key="1">
    <source>
        <dbReference type="ARBA" id="ARBA00004442"/>
    </source>
</evidence>
<dbReference type="RefSeq" id="WP_007838438.1">
    <property type="nucleotide sequence ID" value="NZ_BAABYF010000001.1"/>
</dbReference>
<evidence type="ECO:0000256" key="2">
    <source>
        <dbReference type="ARBA" id="ARBA00006275"/>
    </source>
</evidence>
<accession>A0A076IPP5</accession>
<evidence type="ECO:0000256" key="3">
    <source>
        <dbReference type="ARBA" id="ARBA00022729"/>
    </source>
</evidence>
<evidence type="ECO:0000313" key="17">
    <source>
        <dbReference type="Proteomes" id="UP000481616"/>
    </source>
</evidence>
<evidence type="ECO:0000313" key="13">
    <source>
        <dbReference type="EMBL" id="MDU0269000.1"/>
    </source>
</evidence>
<gene>
    <name evidence="9" type="ORF">CE91St7_33010</name>
    <name evidence="12" type="ORF">F2Y51_00280</name>
    <name evidence="11" type="ORF">F2Y58_14035</name>
    <name evidence="10" type="ORF">F2Y61_04385</name>
    <name evidence="14" type="ORF">GKD17_08915</name>
    <name evidence="13" type="ORF">RVH45_03615</name>
</gene>
<dbReference type="EMBL" id="BQOB01000001">
    <property type="protein sequence ID" value="GKH82417.1"/>
    <property type="molecule type" value="Genomic_DNA"/>
</dbReference>
<dbReference type="Proteomes" id="UP000481616">
    <property type="component" value="Unassembled WGS sequence"/>
</dbReference>
<evidence type="ECO:0000313" key="12">
    <source>
        <dbReference type="EMBL" id="KAA5407871.1"/>
    </source>
</evidence>
<evidence type="ECO:0000313" key="16">
    <source>
        <dbReference type="Proteomes" id="UP000441162"/>
    </source>
</evidence>
<feature type="domain" description="SusD-like N-terminal" evidence="8">
    <location>
        <begin position="103"/>
        <end position="232"/>
    </location>
</feature>
<dbReference type="eggNOG" id="COG1435">
    <property type="taxonomic scope" value="Bacteria"/>
</dbReference>
<dbReference type="KEGG" id="bdo:EL88_07610"/>
<dbReference type="SUPFAM" id="SSF48452">
    <property type="entry name" value="TPR-like"/>
    <property type="match status" value="1"/>
</dbReference>
<reference evidence="15 16" key="1">
    <citation type="journal article" date="2019" name="Nat. Med.">
        <title>A library of human gut bacterial isolates paired with longitudinal multiomics data enables mechanistic microbiome research.</title>
        <authorList>
            <person name="Poyet M."/>
            <person name="Groussin M."/>
            <person name="Gibbons S.M."/>
            <person name="Avila-Pacheco J."/>
            <person name="Jiang X."/>
            <person name="Kearney S.M."/>
            <person name="Perrotta A.R."/>
            <person name="Berdy B."/>
            <person name="Zhao S."/>
            <person name="Lieberman T.D."/>
            <person name="Swanson P.K."/>
            <person name="Smith M."/>
            <person name="Roesemann S."/>
            <person name="Alexander J.E."/>
            <person name="Rich S.A."/>
            <person name="Livny J."/>
            <person name="Vlamakis H."/>
            <person name="Clish C."/>
            <person name="Bullock K."/>
            <person name="Deik A."/>
            <person name="Scott J."/>
            <person name="Pierce K.A."/>
            <person name="Xavier R.J."/>
            <person name="Alm E.J."/>
        </authorList>
    </citation>
    <scope>NUCLEOTIDE SEQUENCE [LARGE SCALE GENOMIC DNA]</scope>
    <source>
        <strain evidence="11 17">BIOML-A1</strain>
        <strain evidence="12 16">BIOML-A4</strain>
        <strain evidence="10 15">BIOML-A5</strain>
    </source>
</reference>
<keyword evidence="4" id="KW-0472">Membrane</keyword>
<dbReference type="InterPro" id="IPR011990">
    <property type="entry name" value="TPR-like_helical_dom_sf"/>
</dbReference>
<dbReference type="EMBL" id="VVZB01000002">
    <property type="protein sequence ID" value="KAA5385081.1"/>
    <property type="molecule type" value="Genomic_DNA"/>
</dbReference>
<dbReference type="Proteomes" id="UP001181086">
    <property type="component" value="Unassembled WGS sequence"/>
</dbReference>
<dbReference type="Proteomes" id="UP001055104">
    <property type="component" value="Unassembled WGS sequence"/>
</dbReference>
<dbReference type="Pfam" id="PF07980">
    <property type="entry name" value="SusD_RagB"/>
    <property type="match status" value="1"/>
</dbReference>
<comment type="subcellular location">
    <subcellularLocation>
        <location evidence="1">Cell outer membrane</location>
    </subcellularLocation>
</comment>
<feature type="domain" description="RagB/SusD" evidence="7">
    <location>
        <begin position="304"/>
        <end position="659"/>
    </location>
</feature>
<organism evidence="12 16">
    <name type="scientific">Phocaeicola dorei</name>
    <dbReference type="NCBI Taxonomy" id="357276"/>
    <lineage>
        <taxon>Bacteria</taxon>
        <taxon>Pseudomonadati</taxon>
        <taxon>Bacteroidota</taxon>
        <taxon>Bacteroidia</taxon>
        <taxon>Bacteroidales</taxon>
        <taxon>Bacteroidaceae</taxon>
        <taxon>Phocaeicola</taxon>
    </lineage>
</organism>
<dbReference type="Proteomes" id="UP000347681">
    <property type="component" value="Unassembled WGS sequence"/>
</dbReference>
<reference evidence="14 18" key="2">
    <citation type="submission" date="2019-11" db="EMBL/GenBank/DDBJ databases">
        <title>Complete genome sequence of Bacteroides dorei DSM 17855.</title>
        <authorList>
            <person name="Russell J.T."/>
        </authorList>
    </citation>
    <scope>NUCLEOTIDE SEQUENCE [LARGE SCALE GENOMIC DNA]</scope>
    <source>
        <strain evidence="14 18">DSM 17855</strain>
    </source>
</reference>
<name>A0A076IPP5_9BACT</name>
<keyword evidence="5" id="KW-0998">Cell outer membrane</keyword>
<evidence type="ECO:0000256" key="6">
    <source>
        <dbReference type="SAM" id="SignalP"/>
    </source>
</evidence>
<keyword evidence="3 6" id="KW-0732">Signal</keyword>
<evidence type="ECO:0000313" key="9">
    <source>
        <dbReference type="EMBL" id="GKH82417.1"/>
    </source>
</evidence>
<feature type="signal peptide" evidence="6">
    <location>
        <begin position="1"/>
        <end position="21"/>
    </location>
</feature>
<evidence type="ECO:0000256" key="4">
    <source>
        <dbReference type="ARBA" id="ARBA00023136"/>
    </source>
</evidence>
<evidence type="ECO:0000259" key="8">
    <source>
        <dbReference type="Pfam" id="PF14322"/>
    </source>
</evidence>
<reference evidence="13" key="4">
    <citation type="submission" date="2023-10" db="EMBL/GenBank/DDBJ databases">
        <title>Genome of Potential pathogenic bacteria in Crohn's disease.</title>
        <authorList>
            <person name="Rodriguez-Palacios A."/>
        </authorList>
    </citation>
    <scope>NUCLEOTIDE SEQUENCE</scope>
    <source>
        <strain evidence="13">CavFT-hAR62</strain>
    </source>
</reference>
<dbReference type="GO" id="GO:0009279">
    <property type="term" value="C:cell outer membrane"/>
    <property type="evidence" value="ECO:0007669"/>
    <property type="project" value="UniProtKB-SubCell"/>
</dbReference>
<feature type="chain" id="PRO_5014216512" evidence="6">
    <location>
        <begin position="22"/>
        <end position="673"/>
    </location>
</feature>
<evidence type="ECO:0000256" key="5">
    <source>
        <dbReference type="ARBA" id="ARBA00023237"/>
    </source>
</evidence>
<dbReference type="EMBL" id="JAWDEV010000001">
    <property type="protein sequence ID" value="MDU0269000.1"/>
    <property type="molecule type" value="Genomic_DNA"/>
</dbReference>
<dbReference type="PROSITE" id="PS51257">
    <property type="entry name" value="PROKAR_LIPOPROTEIN"/>
    <property type="match status" value="1"/>
</dbReference>